<reference evidence="1 2" key="1">
    <citation type="journal article" date="2020" name="Phytopathology">
        <title>Genome Sequence Resources of Colletotrichum truncatum, C. plurivorum, C. musicola, and C. sojae: Four Species Pathogenic to Soybean (Glycine max).</title>
        <authorList>
            <person name="Rogerio F."/>
            <person name="Boufleur T.R."/>
            <person name="Ciampi-Guillardi M."/>
            <person name="Sukno S.A."/>
            <person name="Thon M.R."/>
            <person name="Massola Junior N.S."/>
            <person name="Baroncelli R."/>
        </authorList>
    </citation>
    <scope>NUCLEOTIDE SEQUENCE [LARGE SCALE GENOMIC DNA]</scope>
    <source>
        <strain evidence="1 2">CMES1059</strain>
    </source>
</reference>
<organism evidence="1 2">
    <name type="scientific">Colletotrichum truncatum</name>
    <name type="common">Anthracnose fungus</name>
    <name type="synonym">Colletotrichum capsici</name>
    <dbReference type="NCBI Taxonomy" id="5467"/>
    <lineage>
        <taxon>Eukaryota</taxon>
        <taxon>Fungi</taxon>
        <taxon>Dikarya</taxon>
        <taxon>Ascomycota</taxon>
        <taxon>Pezizomycotina</taxon>
        <taxon>Sordariomycetes</taxon>
        <taxon>Hypocreomycetidae</taxon>
        <taxon>Glomerellales</taxon>
        <taxon>Glomerellaceae</taxon>
        <taxon>Colletotrichum</taxon>
        <taxon>Colletotrichum truncatum species complex</taxon>
    </lineage>
</organism>
<proteinExistence type="predicted"/>
<evidence type="ECO:0000313" key="1">
    <source>
        <dbReference type="EMBL" id="KAL0940591.1"/>
    </source>
</evidence>
<dbReference type="Proteomes" id="UP000805649">
    <property type="component" value="Unassembled WGS sequence"/>
</dbReference>
<comment type="caution">
    <text evidence="1">The sequence shown here is derived from an EMBL/GenBank/DDBJ whole genome shotgun (WGS) entry which is preliminary data.</text>
</comment>
<evidence type="ECO:0000313" key="2">
    <source>
        <dbReference type="Proteomes" id="UP000805649"/>
    </source>
</evidence>
<keyword evidence="2" id="KW-1185">Reference proteome</keyword>
<dbReference type="EMBL" id="VUJX02000002">
    <property type="protein sequence ID" value="KAL0940591.1"/>
    <property type="molecule type" value="Genomic_DNA"/>
</dbReference>
<protein>
    <submittedName>
        <fullName evidence="1">Uncharacterized protein</fullName>
    </submittedName>
</protein>
<sequence>MCTYIYTRHNDCSHKQYQNTFKCPSARGSALLQSPWNLTLEHTIHLPDQAPKQIPHALCDGQIKKAIRPVPGRCRTCIREDREMKQLLARRVLMMNNVIEGARQVRDGTNTATGVRTSILGLQKLVEATKPLDLEE</sequence>
<gene>
    <name evidence="1" type="ORF">CTRU02_203354</name>
</gene>
<name>A0ACC3Z914_COLTU</name>
<accession>A0ACC3Z914</accession>